<gene>
    <name evidence="1" type="ORF">E5676_scaffold220G00260</name>
</gene>
<reference evidence="1 2" key="1">
    <citation type="submission" date="2019-08" db="EMBL/GenBank/DDBJ databases">
        <title>Draft genome sequences of two oriental melons (Cucumis melo L. var makuwa).</title>
        <authorList>
            <person name="Kwon S.-Y."/>
        </authorList>
    </citation>
    <scope>NUCLEOTIDE SEQUENCE [LARGE SCALE GENOMIC DNA]</scope>
    <source>
        <strain evidence="2">cv. Chang Bougi</strain>
        <tissue evidence="1">Leaf</tissue>
    </source>
</reference>
<evidence type="ECO:0000313" key="1">
    <source>
        <dbReference type="EMBL" id="TYJ96923.1"/>
    </source>
</evidence>
<protein>
    <submittedName>
        <fullName evidence="1">Phosphatidylinositol:ceramide inositolphosphotransferase 1</fullName>
    </submittedName>
</protein>
<sequence>MESICESLDLGSQFHSQVNAFVEYLKVNTTSFLYLLVATFIHVHDNNNQSQANVSLFHLLASHCSSLSSARKPPQFTSSSCTVSTRNKFVRYCSQVRHKLPPLKRSCVRPPLSSEVVFFCRSSRRRLFGDGATTVRRPIAKMTVKFLGGMYIHGVAAHGVNCINRPSPILQDVGFFLLLELGPNKAYYNETLFTFIFLFFVAENTY</sequence>
<dbReference type="AlphaFoldDB" id="A0A5D3BC80"/>
<organism evidence="1 2">
    <name type="scientific">Cucumis melo var. makuwa</name>
    <name type="common">Oriental melon</name>
    <dbReference type="NCBI Taxonomy" id="1194695"/>
    <lineage>
        <taxon>Eukaryota</taxon>
        <taxon>Viridiplantae</taxon>
        <taxon>Streptophyta</taxon>
        <taxon>Embryophyta</taxon>
        <taxon>Tracheophyta</taxon>
        <taxon>Spermatophyta</taxon>
        <taxon>Magnoliopsida</taxon>
        <taxon>eudicotyledons</taxon>
        <taxon>Gunneridae</taxon>
        <taxon>Pentapetalae</taxon>
        <taxon>rosids</taxon>
        <taxon>fabids</taxon>
        <taxon>Cucurbitales</taxon>
        <taxon>Cucurbitaceae</taxon>
        <taxon>Benincaseae</taxon>
        <taxon>Cucumis</taxon>
    </lineage>
</organism>
<dbReference type="Proteomes" id="UP000321947">
    <property type="component" value="Unassembled WGS sequence"/>
</dbReference>
<name>A0A5D3BC80_CUCMM</name>
<comment type="caution">
    <text evidence="1">The sequence shown here is derived from an EMBL/GenBank/DDBJ whole genome shotgun (WGS) entry which is preliminary data.</text>
</comment>
<dbReference type="EMBL" id="SSTD01019167">
    <property type="protein sequence ID" value="TYJ96923.1"/>
    <property type="molecule type" value="Genomic_DNA"/>
</dbReference>
<dbReference type="GO" id="GO:0016740">
    <property type="term" value="F:transferase activity"/>
    <property type="evidence" value="ECO:0007669"/>
    <property type="project" value="UniProtKB-KW"/>
</dbReference>
<accession>A0A5D3BC80</accession>
<keyword evidence="1" id="KW-0808">Transferase</keyword>
<proteinExistence type="predicted"/>
<evidence type="ECO:0000313" key="2">
    <source>
        <dbReference type="Proteomes" id="UP000321947"/>
    </source>
</evidence>